<dbReference type="EnsemblMetazoa" id="G34315.1">
    <property type="protein sequence ID" value="G34315.1:cds"/>
    <property type="gene ID" value="G34315"/>
</dbReference>
<dbReference type="GO" id="GO:0051045">
    <property type="term" value="P:negative regulation of membrane protein ectodomain proteolysis"/>
    <property type="evidence" value="ECO:0007669"/>
    <property type="project" value="TreeGrafter"/>
</dbReference>
<protein>
    <submittedName>
        <fullName evidence="4">Uncharacterized protein</fullName>
    </submittedName>
</protein>
<evidence type="ECO:0000256" key="2">
    <source>
        <dbReference type="ARBA" id="ARBA00022525"/>
    </source>
</evidence>
<evidence type="ECO:0000313" key="4">
    <source>
        <dbReference type="EnsemblMetazoa" id="G34315.1:cds"/>
    </source>
</evidence>
<dbReference type="Gene3D" id="3.90.370.10">
    <property type="entry name" value="Tissue inhibitor of metalloproteinase-1. Chain B, domain 1"/>
    <property type="match status" value="1"/>
</dbReference>
<evidence type="ECO:0000256" key="1">
    <source>
        <dbReference type="ARBA" id="ARBA00004613"/>
    </source>
</evidence>
<dbReference type="Gene3D" id="2.40.50.120">
    <property type="match status" value="1"/>
</dbReference>
<organism evidence="4 5">
    <name type="scientific">Magallana gigas</name>
    <name type="common">Pacific oyster</name>
    <name type="synonym">Crassostrea gigas</name>
    <dbReference type="NCBI Taxonomy" id="29159"/>
    <lineage>
        <taxon>Eukaryota</taxon>
        <taxon>Metazoa</taxon>
        <taxon>Spiralia</taxon>
        <taxon>Lophotrochozoa</taxon>
        <taxon>Mollusca</taxon>
        <taxon>Bivalvia</taxon>
        <taxon>Autobranchia</taxon>
        <taxon>Pteriomorphia</taxon>
        <taxon>Ostreida</taxon>
        <taxon>Ostreoidea</taxon>
        <taxon>Ostreidae</taxon>
        <taxon>Magallana</taxon>
    </lineage>
</organism>
<evidence type="ECO:0000256" key="3">
    <source>
        <dbReference type="PIRSR" id="PIRSR601820-3"/>
    </source>
</evidence>
<feature type="disulfide bond" evidence="3">
    <location>
        <begin position="86"/>
        <end position="129"/>
    </location>
</feature>
<sequence>MRIFLHVFLQRWQYPSIHPVQRIYTASQSASCGASFVIGREYIISGSIQNNRLRTNLCSYNRETSSLNQFQRNALNFGYYRNNCSCNIRYCGFTDDPTCTVPERNECLIINNENCFSENDACIQYRRRCRWLSNQCA</sequence>
<dbReference type="Pfam" id="PF00965">
    <property type="entry name" value="TIMP"/>
    <property type="match status" value="1"/>
</dbReference>
<dbReference type="GO" id="GO:0031012">
    <property type="term" value="C:extracellular matrix"/>
    <property type="evidence" value="ECO:0007669"/>
    <property type="project" value="TreeGrafter"/>
</dbReference>
<dbReference type="InterPro" id="IPR008993">
    <property type="entry name" value="TIMP-like_OB-fold"/>
</dbReference>
<dbReference type="SMART" id="SM00206">
    <property type="entry name" value="NTR"/>
    <property type="match status" value="1"/>
</dbReference>
<dbReference type="Proteomes" id="UP000005408">
    <property type="component" value="Unassembled WGS sequence"/>
</dbReference>
<feature type="disulfide bond" evidence="3">
    <location>
        <begin position="107"/>
        <end position="122"/>
    </location>
</feature>
<dbReference type="GO" id="GO:0008191">
    <property type="term" value="F:metalloendopeptidase inhibitor activity"/>
    <property type="evidence" value="ECO:0007669"/>
    <property type="project" value="InterPro"/>
</dbReference>
<dbReference type="GO" id="GO:0005615">
    <property type="term" value="C:extracellular space"/>
    <property type="evidence" value="ECO:0007669"/>
    <property type="project" value="TreeGrafter"/>
</dbReference>
<keyword evidence="5" id="KW-1185">Reference proteome</keyword>
<keyword evidence="3" id="KW-1015">Disulfide bond</keyword>
<dbReference type="InterPro" id="IPR027465">
    <property type="entry name" value="TIMP_C"/>
</dbReference>
<name>A0A8W8MNG3_MAGGI</name>
<dbReference type="PANTHER" id="PTHR11844:SF25">
    <property type="entry name" value="NTR DOMAIN-CONTAINING PROTEIN"/>
    <property type="match status" value="1"/>
</dbReference>
<reference evidence="4" key="1">
    <citation type="submission" date="2022-08" db="UniProtKB">
        <authorList>
            <consortium name="EnsemblMetazoa"/>
        </authorList>
    </citation>
    <scope>IDENTIFICATION</scope>
    <source>
        <strain evidence="4">05x7-T-G4-1.051#20</strain>
    </source>
</reference>
<evidence type="ECO:0000313" key="5">
    <source>
        <dbReference type="Proteomes" id="UP000005408"/>
    </source>
</evidence>
<dbReference type="SUPFAM" id="SSF50242">
    <property type="entry name" value="TIMP-like"/>
    <property type="match status" value="1"/>
</dbReference>
<dbReference type="PANTHER" id="PTHR11844">
    <property type="entry name" value="METALLOPROTEASE INHIBITOR"/>
    <property type="match status" value="1"/>
</dbReference>
<feature type="disulfide bond" evidence="3">
    <location>
        <begin position="91"/>
        <end position="99"/>
    </location>
</feature>
<keyword evidence="2" id="KW-0964">Secreted</keyword>
<dbReference type="AlphaFoldDB" id="A0A8W8MNG3"/>
<accession>A0A8W8MNG3</accession>
<comment type="subcellular location">
    <subcellularLocation>
        <location evidence="1">Secreted</location>
    </subcellularLocation>
</comment>
<proteinExistence type="predicted"/>
<dbReference type="InterPro" id="IPR001820">
    <property type="entry name" value="TIMP"/>
</dbReference>
<dbReference type="GO" id="GO:0002020">
    <property type="term" value="F:protease binding"/>
    <property type="evidence" value="ECO:0007669"/>
    <property type="project" value="TreeGrafter"/>
</dbReference>